<proteinExistence type="predicted"/>
<sequence>MKFKPKKSRSLVIRSGKVTNRFQLQIQGETIPSIEENPIKCLGNTEAVFPGLRSRQKSGCKR</sequence>
<comment type="caution">
    <text evidence="1">The sequence shown here is derived from an EMBL/GenBank/DDBJ whole genome shotgun (WGS) entry which is preliminary data.</text>
</comment>
<organism evidence="1 2">
    <name type="scientific">Merluccius polli</name>
    <name type="common">Benguela hake</name>
    <name type="synonym">Merluccius cadenati</name>
    <dbReference type="NCBI Taxonomy" id="89951"/>
    <lineage>
        <taxon>Eukaryota</taxon>
        <taxon>Metazoa</taxon>
        <taxon>Chordata</taxon>
        <taxon>Craniata</taxon>
        <taxon>Vertebrata</taxon>
        <taxon>Euteleostomi</taxon>
        <taxon>Actinopterygii</taxon>
        <taxon>Neopterygii</taxon>
        <taxon>Teleostei</taxon>
        <taxon>Neoteleostei</taxon>
        <taxon>Acanthomorphata</taxon>
        <taxon>Zeiogadaria</taxon>
        <taxon>Gadariae</taxon>
        <taxon>Gadiformes</taxon>
        <taxon>Gadoidei</taxon>
        <taxon>Merlucciidae</taxon>
        <taxon>Merluccius</taxon>
    </lineage>
</organism>
<evidence type="ECO:0000313" key="2">
    <source>
        <dbReference type="Proteomes" id="UP001174136"/>
    </source>
</evidence>
<dbReference type="Proteomes" id="UP001174136">
    <property type="component" value="Unassembled WGS sequence"/>
</dbReference>
<gene>
    <name evidence="1" type="ORF">N1851_022261</name>
</gene>
<evidence type="ECO:0000313" key="1">
    <source>
        <dbReference type="EMBL" id="KAK0140745.1"/>
    </source>
</evidence>
<dbReference type="AlphaFoldDB" id="A0AA47MIG2"/>
<accession>A0AA47MIG2</accession>
<keyword evidence="2" id="KW-1185">Reference proteome</keyword>
<reference evidence="1" key="1">
    <citation type="journal article" date="2023" name="Front. Mar. Sci.">
        <title>A new Merluccius polli reference genome to investigate the effects of global change in West African waters.</title>
        <authorList>
            <person name="Mateo J.L."/>
            <person name="Blanco-Fernandez C."/>
            <person name="Garcia-Vazquez E."/>
            <person name="Machado-Schiaffino G."/>
        </authorList>
    </citation>
    <scope>NUCLEOTIDE SEQUENCE</scope>
    <source>
        <strain evidence="1">C29</strain>
        <tissue evidence="1">Fin</tissue>
    </source>
</reference>
<name>A0AA47MIG2_MERPO</name>
<dbReference type="EMBL" id="JAOPHQ010004023">
    <property type="protein sequence ID" value="KAK0140745.1"/>
    <property type="molecule type" value="Genomic_DNA"/>
</dbReference>
<protein>
    <submittedName>
        <fullName evidence="1">Uncharacterized protein</fullName>
    </submittedName>
</protein>